<sequence>MNWKLKGFILTILFVVLSLPVFSQVTGDYRSKSTGNWNSASAWQIYNGVLWVNASSYPGQNSNVGTVTIGSGNTVTLNVDITSYTIDKLIIGDESGGTDTLSLPNNGDFIVNIMLVAVQSDGVLTWVQNADLHLPEDAIIYNNGGVIDTDKNCNNSQRIYLGTREFSSCKGNGNYEYSFDEIEGALPPPTSDGDITECAESPIQTLTASATPPSGAHVEWYTASSGGSSVSPTLNAVGTVTYYAESVDDSDSSRRSLFRTAVQLTLMPRPTITVSSSPRCVFRLFSPTTYELEVTVSSGSVTSTDGTVTNTSGNVWEVTEVPSGTDIVVTVIGANGCSEDLPVTAPNCSCPVVSAPSSGGNESYCTGDSVPNISATVGFGETVDWYDAPSGGTLLLLGNTTYTPSGPGTYYAEARNTTTNCLSGARTAISVTEDTPSTATIGPDQSIFTGGNAIFTVTTTNADTYQWQLSTDGGTVFNNISDGVEYAGTQSTALTVLSAGADKNGYRFRVLASKSGSSCPSTTSSSALLTVKVGTVITNKRITYRVDM</sequence>
<dbReference type="AlphaFoldDB" id="A0A3S0D2M8"/>
<dbReference type="EMBL" id="RQPJ01000023">
    <property type="protein sequence ID" value="RTE51704.1"/>
    <property type="molecule type" value="Genomic_DNA"/>
</dbReference>
<accession>A0A3S0D2M8</accession>
<comment type="caution">
    <text evidence="2">The sequence shown here is derived from an EMBL/GenBank/DDBJ whole genome shotgun (WGS) entry which is preliminary data.</text>
</comment>
<proteinExistence type="predicted"/>
<dbReference type="OrthoDB" id="1652165at2"/>
<keyword evidence="3" id="KW-1185">Reference proteome</keyword>
<evidence type="ECO:0000313" key="2">
    <source>
        <dbReference type="EMBL" id="RTE51704.1"/>
    </source>
</evidence>
<feature type="domain" description="Ig-like" evidence="1">
    <location>
        <begin position="189"/>
        <end position="268"/>
    </location>
</feature>
<dbReference type="InterPro" id="IPR044023">
    <property type="entry name" value="Ig_7"/>
</dbReference>
<evidence type="ECO:0000259" key="1">
    <source>
        <dbReference type="Pfam" id="PF19081"/>
    </source>
</evidence>
<protein>
    <recommendedName>
        <fullName evidence="1">Ig-like domain-containing protein</fullName>
    </recommendedName>
</protein>
<dbReference type="Proteomes" id="UP000267585">
    <property type="component" value="Unassembled WGS sequence"/>
</dbReference>
<gene>
    <name evidence="2" type="ORF">EHW67_19900</name>
</gene>
<dbReference type="Pfam" id="PF19081">
    <property type="entry name" value="Ig_7"/>
    <property type="match status" value="2"/>
</dbReference>
<feature type="domain" description="Ig-like" evidence="1">
    <location>
        <begin position="355"/>
        <end position="432"/>
    </location>
</feature>
<organism evidence="2 3">
    <name type="scientific">Arenibacter aquaticus</name>
    <dbReference type="NCBI Taxonomy" id="2489054"/>
    <lineage>
        <taxon>Bacteria</taxon>
        <taxon>Pseudomonadati</taxon>
        <taxon>Bacteroidota</taxon>
        <taxon>Flavobacteriia</taxon>
        <taxon>Flavobacteriales</taxon>
        <taxon>Flavobacteriaceae</taxon>
        <taxon>Arenibacter</taxon>
    </lineage>
</organism>
<name>A0A3S0D2M8_9FLAO</name>
<dbReference type="RefSeq" id="WP_126164166.1">
    <property type="nucleotide sequence ID" value="NZ_RQPJ01000023.1"/>
</dbReference>
<evidence type="ECO:0000313" key="3">
    <source>
        <dbReference type="Proteomes" id="UP000267585"/>
    </source>
</evidence>
<reference evidence="2 3" key="1">
    <citation type="submission" date="2018-11" db="EMBL/GenBank/DDBJ databases">
        <title>Arenibacter aquaticus sp.nov., a marine bacterium isolated from surface seawater in the South China Sea.</title>
        <authorList>
            <person name="Guo J."/>
            <person name="Sun J."/>
        </authorList>
    </citation>
    <scope>NUCLEOTIDE SEQUENCE [LARGE SCALE GENOMIC DNA]</scope>
    <source>
        <strain evidence="2 3">GUO666</strain>
    </source>
</reference>